<dbReference type="Proteomes" id="UP000314294">
    <property type="component" value="Unassembled WGS sequence"/>
</dbReference>
<comment type="caution">
    <text evidence="1">The sequence shown here is derived from an EMBL/GenBank/DDBJ whole genome shotgun (WGS) entry which is preliminary data.</text>
</comment>
<proteinExistence type="predicted"/>
<accession>A0A4Z2IED1</accession>
<gene>
    <name evidence="1" type="ORF">EYF80_013545</name>
</gene>
<protein>
    <submittedName>
        <fullName evidence="1">Uncharacterized protein</fullName>
    </submittedName>
</protein>
<organism evidence="1 2">
    <name type="scientific">Liparis tanakae</name>
    <name type="common">Tanaka's snailfish</name>
    <dbReference type="NCBI Taxonomy" id="230148"/>
    <lineage>
        <taxon>Eukaryota</taxon>
        <taxon>Metazoa</taxon>
        <taxon>Chordata</taxon>
        <taxon>Craniata</taxon>
        <taxon>Vertebrata</taxon>
        <taxon>Euteleostomi</taxon>
        <taxon>Actinopterygii</taxon>
        <taxon>Neopterygii</taxon>
        <taxon>Teleostei</taxon>
        <taxon>Neoteleostei</taxon>
        <taxon>Acanthomorphata</taxon>
        <taxon>Eupercaria</taxon>
        <taxon>Perciformes</taxon>
        <taxon>Cottioidei</taxon>
        <taxon>Cottales</taxon>
        <taxon>Liparidae</taxon>
        <taxon>Liparis</taxon>
    </lineage>
</organism>
<name>A0A4Z2IED1_9TELE</name>
<sequence>MAGPPIRRRAEGTRTVSGRQHVVAWWDSPPDDGESVVLASVMTTSCCRGLMLGYSRRPLASRAEAPYCARPECAHCRPLQRTPSTLYFPARDLSPSVIPLSSVPQTEGF</sequence>
<dbReference type="AlphaFoldDB" id="A0A4Z2IED1"/>
<reference evidence="1 2" key="1">
    <citation type="submission" date="2019-03" db="EMBL/GenBank/DDBJ databases">
        <title>First draft genome of Liparis tanakae, snailfish: a comprehensive survey of snailfish specific genes.</title>
        <authorList>
            <person name="Kim W."/>
            <person name="Song I."/>
            <person name="Jeong J.-H."/>
            <person name="Kim D."/>
            <person name="Kim S."/>
            <person name="Ryu S."/>
            <person name="Song J.Y."/>
            <person name="Lee S.K."/>
        </authorList>
    </citation>
    <scope>NUCLEOTIDE SEQUENCE [LARGE SCALE GENOMIC DNA]</scope>
    <source>
        <tissue evidence="1">Muscle</tissue>
    </source>
</reference>
<evidence type="ECO:0000313" key="1">
    <source>
        <dbReference type="EMBL" id="TNN76257.1"/>
    </source>
</evidence>
<dbReference type="EMBL" id="SRLO01000095">
    <property type="protein sequence ID" value="TNN76257.1"/>
    <property type="molecule type" value="Genomic_DNA"/>
</dbReference>
<keyword evidence="2" id="KW-1185">Reference proteome</keyword>
<evidence type="ECO:0000313" key="2">
    <source>
        <dbReference type="Proteomes" id="UP000314294"/>
    </source>
</evidence>